<keyword evidence="2" id="KW-1185">Reference proteome</keyword>
<evidence type="ECO:0000313" key="1">
    <source>
        <dbReference type="EMBL" id="KIF81158.1"/>
    </source>
</evidence>
<protein>
    <recommendedName>
        <fullName evidence="3">DUF3240 domain-containing protein</fullName>
    </recommendedName>
</protein>
<organism evidence="1 2">
    <name type="scientific">Noviherbaspirillum autotrophicum</name>
    <dbReference type="NCBI Taxonomy" id="709839"/>
    <lineage>
        <taxon>Bacteria</taxon>
        <taxon>Pseudomonadati</taxon>
        <taxon>Pseudomonadota</taxon>
        <taxon>Betaproteobacteria</taxon>
        <taxon>Burkholderiales</taxon>
        <taxon>Oxalobacteraceae</taxon>
        <taxon>Noviherbaspirillum</taxon>
    </lineage>
</organism>
<dbReference type="AlphaFoldDB" id="A0A0C1Y256"/>
<sequence>MEHQYSHVLTLALPAALEEEVLDHLQACPEWVTGFSIAPAEGFGNGMSLPSTLEQVRGRARRRLITILMAQANIEPLLASLHAEFRSPEMAYWITPLIKFGRFA</sequence>
<accession>A0A0C1Y256</accession>
<gene>
    <name evidence="1" type="ORF">TSA66_10625</name>
</gene>
<dbReference type="InterPro" id="IPR015867">
    <property type="entry name" value="N-reg_PII/ATP_PRibTrfase_C"/>
</dbReference>
<dbReference type="RefSeq" id="WP_040039983.1">
    <property type="nucleotide sequence ID" value="NZ_JWJG01000028.1"/>
</dbReference>
<evidence type="ECO:0000313" key="2">
    <source>
        <dbReference type="Proteomes" id="UP000031572"/>
    </source>
</evidence>
<dbReference type="Proteomes" id="UP000031572">
    <property type="component" value="Unassembled WGS sequence"/>
</dbReference>
<proteinExistence type="predicted"/>
<name>A0A0C1Y256_9BURK</name>
<dbReference type="Gene3D" id="3.30.70.120">
    <property type="match status" value="1"/>
</dbReference>
<dbReference type="Pfam" id="PF11582">
    <property type="entry name" value="DUF3240"/>
    <property type="match status" value="1"/>
</dbReference>
<dbReference type="OrthoDB" id="9180928at2"/>
<reference evidence="1 2" key="1">
    <citation type="submission" date="2014-12" db="EMBL/GenBank/DDBJ databases">
        <title>Denitrispirillum autotrophicum gen. nov., sp. nov., Denitrifying, Facultatively Autotrophic Bacteria Isolated from Rice Paddy Soil.</title>
        <authorList>
            <person name="Ishii S."/>
            <person name="Ashida N."/>
            <person name="Ohno H."/>
            <person name="Otsuka S."/>
            <person name="Yokota A."/>
            <person name="Senoo K."/>
        </authorList>
    </citation>
    <scope>NUCLEOTIDE SEQUENCE [LARGE SCALE GENOMIC DNA]</scope>
    <source>
        <strain evidence="1 2">TSA66</strain>
    </source>
</reference>
<dbReference type="InterPro" id="IPR021634">
    <property type="entry name" value="DUF3240"/>
</dbReference>
<dbReference type="EMBL" id="JWJG01000028">
    <property type="protein sequence ID" value="KIF81158.1"/>
    <property type="molecule type" value="Genomic_DNA"/>
</dbReference>
<dbReference type="STRING" id="709839.TSA66_10625"/>
<comment type="caution">
    <text evidence="1">The sequence shown here is derived from an EMBL/GenBank/DDBJ whole genome shotgun (WGS) entry which is preliminary data.</text>
</comment>
<evidence type="ECO:0008006" key="3">
    <source>
        <dbReference type="Google" id="ProtNLM"/>
    </source>
</evidence>